<protein>
    <submittedName>
        <fullName evidence="1">Uncharacterized protein</fullName>
    </submittedName>
</protein>
<organism evidence="1 2">
    <name type="scientific">Umbelopsis ramanniana AG</name>
    <dbReference type="NCBI Taxonomy" id="1314678"/>
    <lineage>
        <taxon>Eukaryota</taxon>
        <taxon>Fungi</taxon>
        <taxon>Fungi incertae sedis</taxon>
        <taxon>Mucoromycota</taxon>
        <taxon>Mucoromycotina</taxon>
        <taxon>Umbelopsidomycetes</taxon>
        <taxon>Umbelopsidales</taxon>
        <taxon>Umbelopsidaceae</taxon>
        <taxon>Umbelopsis</taxon>
    </lineage>
</organism>
<accession>A0AAD5HEP9</accession>
<dbReference type="PANTHER" id="PTHR37327">
    <property type="entry name" value="CHROMOSOME 1, WHOLE GENOME SHOTGUN SEQUENCE"/>
    <property type="match status" value="1"/>
</dbReference>
<reference evidence="1" key="1">
    <citation type="submission" date="2021-06" db="EMBL/GenBank/DDBJ databases">
        <authorList>
            <consortium name="DOE Joint Genome Institute"/>
            <person name="Mondo S.J."/>
            <person name="Amses K.R."/>
            <person name="Simmons D.R."/>
            <person name="Longcore J.E."/>
            <person name="Seto K."/>
            <person name="Alves G.H."/>
            <person name="Bonds A.E."/>
            <person name="Quandt C.A."/>
            <person name="Davis W.J."/>
            <person name="Chang Y."/>
            <person name="Letcher P.M."/>
            <person name="Powell M.J."/>
            <person name="Kuo A."/>
            <person name="Labutti K."/>
            <person name="Pangilinan J."/>
            <person name="Andreopoulos W."/>
            <person name="Tritt A."/>
            <person name="Riley R."/>
            <person name="Hundley H."/>
            <person name="Johnson J."/>
            <person name="Lipzen A."/>
            <person name="Barry K."/>
            <person name="Berbee M.L."/>
            <person name="Buchler N.E."/>
            <person name="Grigoriev I.V."/>
            <person name="Spatafora J.W."/>
            <person name="Stajich J.E."/>
            <person name="James T.Y."/>
        </authorList>
    </citation>
    <scope>NUCLEOTIDE SEQUENCE</scope>
    <source>
        <strain evidence="1">AG</strain>
    </source>
</reference>
<dbReference type="GeneID" id="75913838"/>
<dbReference type="RefSeq" id="XP_051445308.1">
    <property type="nucleotide sequence ID" value="XM_051588493.1"/>
</dbReference>
<name>A0AAD5HEP9_UMBRA</name>
<evidence type="ECO:0000313" key="2">
    <source>
        <dbReference type="Proteomes" id="UP001206595"/>
    </source>
</evidence>
<dbReference type="AlphaFoldDB" id="A0AAD5HEP9"/>
<dbReference type="PANTHER" id="PTHR37327:SF1">
    <property type="entry name" value="MICROTUBULE INTERACTING AND TRANSPORT DOMAIN-CONTAINING PROTEIN"/>
    <property type="match status" value="1"/>
</dbReference>
<reference evidence="1" key="2">
    <citation type="journal article" date="2022" name="Proc. Natl. Acad. Sci. U.S.A.">
        <title>Diploid-dominant life cycles characterize the early evolution of Fungi.</title>
        <authorList>
            <person name="Amses K.R."/>
            <person name="Simmons D.R."/>
            <person name="Longcore J.E."/>
            <person name="Mondo S.J."/>
            <person name="Seto K."/>
            <person name="Jeronimo G.H."/>
            <person name="Bonds A.E."/>
            <person name="Quandt C.A."/>
            <person name="Davis W.J."/>
            <person name="Chang Y."/>
            <person name="Federici B.A."/>
            <person name="Kuo A."/>
            <person name="LaButti K."/>
            <person name="Pangilinan J."/>
            <person name="Andreopoulos W."/>
            <person name="Tritt A."/>
            <person name="Riley R."/>
            <person name="Hundley H."/>
            <person name="Johnson J."/>
            <person name="Lipzen A."/>
            <person name="Barry K."/>
            <person name="Lang B.F."/>
            <person name="Cuomo C.A."/>
            <person name="Buchler N.E."/>
            <person name="Grigoriev I.V."/>
            <person name="Spatafora J.W."/>
            <person name="Stajich J.E."/>
            <person name="James T.Y."/>
        </authorList>
    </citation>
    <scope>NUCLEOTIDE SEQUENCE</scope>
    <source>
        <strain evidence="1">AG</strain>
    </source>
</reference>
<dbReference type="EMBL" id="MU620913">
    <property type="protein sequence ID" value="KAI8580304.1"/>
    <property type="molecule type" value="Genomic_DNA"/>
</dbReference>
<comment type="caution">
    <text evidence="1">The sequence shown here is derived from an EMBL/GenBank/DDBJ whole genome shotgun (WGS) entry which is preliminary data.</text>
</comment>
<keyword evidence="2" id="KW-1185">Reference proteome</keyword>
<evidence type="ECO:0000313" key="1">
    <source>
        <dbReference type="EMBL" id="KAI8580304.1"/>
    </source>
</evidence>
<sequence length="168" mass="18880">MRQIDALAKLLDSLQTSLTKKLGQLKKGHDYDDFQTNSMPRKVERDSVIVGLKDSGPSTAGRKQFSSWGSRLSKSMTFTSAKSEDLYQQYIDALLKLFQASHVLEAWLAHYKNAKTESTTSEAQCEKMLQKLRKVCESLDTVIGGFVVRDLAILLGKWMKRGSSWVGD</sequence>
<proteinExistence type="predicted"/>
<dbReference type="Proteomes" id="UP001206595">
    <property type="component" value="Unassembled WGS sequence"/>
</dbReference>
<gene>
    <name evidence="1" type="ORF">K450DRAFT_237852</name>
</gene>